<keyword evidence="2" id="KW-1185">Reference proteome</keyword>
<protein>
    <submittedName>
        <fullName evidence="1">Uncharacterized protein</fullName>
    </submittedName>
</protein>
<dbReference type="Proteomes" id="UP001500064">
    <property type="component" value="Unassembled WGS sequence"/>
</dbReference>
<proteinExistence type="predicted"/>
<organism evidence="1 2">
    <name type="scientific">Nonomuraea maheshkhaliensis</name>
    <dbReference type="NCBI Taxonomy" id="419590"/>
    <lineage>
        <taxon>Bacteria</taxon>
        <taxon>Bacillati</taxon>
        <taxon>Actinomycetota</taxon>
        <taxon>Actinomycetes</taxon>
        <taxon>Streptosporangiales</taxon>
        <taxon>Streptosporangiaceae</taxon>
        <taxon>Nonomuraea</taxon>
    </lineage>
</organism>
<evidence type="ECO:0000313" key="1">
    <source>
        <dbReference type="EMBL" id="GAA1623407.1"/>
    </source>
</evidence>
<comment type="caution">
    <text evidence="1">The sequence shown here is derived from an EMBL/GenBank/DDBJ whole genome shotgun (WGS) entry which is preliminary data.</text>
</comment>
<name>A0ABP4QZH6_9ACTN</name>
<dbReference type="RefSeq" id="WP_346103381.1">
    <property type="nucleotide sequence ID" value="NZ_BAAAMU010000011.1"/>
</dbReference>
<reference evidence="2" key="1">
    <citation type="journal article" date="2019" name="Int. J. Syst. Evol. Microbiol.">
        <title>The Global Catalogue of Microorganisms (GCM) 10K type strain sequencing project: providing services to taxonomists for standard genome sequencing and annotation.</title>
        <authorList>
            <consortium name="The Broad Institute Genomics Platform"/>
            <consortium name="The Broad Institute Genome Sequencing Center for Infectious Disease"/>
            <person name="Wu L."/>
            <person name="Ma J."/>
        </authorList>
    </citation>
    <scope>NUCLEOTIDE SEQUENCE [LARGE SCALE GENOMIC DNA]</scope>
    <source>
        <strain evidence="2">JCM 13929</strain>
    </source>
</reference>
<sequence>MPFHISWRPGERNWEYGLIGGRHPFSIHPDGGTVAQLVNLDGSLAAPPVTAKPYKVICYLPSTKGHALQTHHGANDADDAKRVADELLEDFMHDVGIPTPAQATTMAELRRMLVGPNVEFDDEGSVATITTDVHEYVTISVDQRGHCEVERAQAVPGEEHVPLGDGLTLDQVRPIIYRALCGAIEASERREAATVHIIEPIPTTEECFRDAFDEGLAPMTLRLALEGIDFTVGKPTYCNTVIHISLKAPAYIRVIGAGNRSDTGLEDLRWHLWRCDAGEDGPEVVLGDVVSTEDAVELIATELNKAKADGCSSFAVTG</sequence>
<dbReference type="EMBL" id="BAAAMU010000011">
    <property type="protein sequence ID" value="GAA1623407.1"/>
    <property type="molecule type" value="Genomic_DNA"/>
</dbReference>
<gene>
    <name evidence="1" type="ORF">GCM10009733_020040</name>
</gene>
<evidence type="ECO:0000313" key="2">
    <source>
        <dbReference type="Proteomes" id="UP001500064"/>
    </source>
</evidence>
<accession>A0ABP4QZH6</accession>